<dbReference type="NCBIfam" id="TIGR00120">
    <property type="entry name" value="ArgJ"/>
    <property type="match status" value="1"/>
</dbReference>
<evidence type="ECO:0000256" key="3">
    <source>
        <dbReference type="ARBA" id="ARBA00022679"/>
    </source>
</evidence>
<feature type="binding site" evidence="6">
    <location>
        <position position="147"/>
    </location>
    <ligand>
        <name>substrate</name>
    </ligand>
</feature>
<name>A0ABU9ECM5_9BACT</name>
<keyword evidence="6" id="KW-0511">Multifunctional enzyme</keyword>
<keyword evidence="6" id="KW-0028">Amino-acid biosynthesis</keyword>
<keyword evidence="6" id="KW-0963">Cytoplasm</keyword>
<comment type="catalytic activity">
    <reaction evidence="6">
        <text>L-glutamate + acetyl-CoA = N-acetyl-L-glutamate + CoA + H(+)</text>
        <dbReference type="Rhea" id="RHEA:24292"/>
        <dbReference type="ChEBI" id="CHEBI:15378"/>
        <dbReference type="ChEBI" id="CHEBI:29985"/>
        <dbReference type="ChEBI" id="CHEBI:44337"/>
        <dbReference type="ChEBI" id="CHEBI:57287"/>
        <dbReference type="ChEBI" id="CHEBI:57288"/>
        <dbReference type="EC" id="2.3.1.1"/>
    </reaction>
</comment>
<gene>
    <name evidence="6 7" type="primary">argJ</name>
    <name evidence="7" type="ORF">WI372_15940</name>
</gene>
<evidence type="ECO:0000256" key="6">
    <source>
        <dbReference type="HAMAP-Rule" id="MF_01106"/>
    </source>
</evidence>
<feature type="binding site" evidence="6">
    <location>
        <position position="393"/>
    </location>
    <ligand>
        <name>substrate</name>
    </ligand>
</feature>
<feature type="chain" id="PRO_5044899913" description="Arginine biosynthesis bifunctional protein ArgJ alpha chain" evidence="6">
    <location>
        <begin position="1"/>
        <end position="184"/>
    </location>
</feature>
<dbReference type="RefSeq" id="WP_405283872.1">
    <property type="nucleotide sequence ID" value="NZ_CP144380.1"/>
</dbReference>
<feature type="active site" description="Nucleophile" evidence="6">
    <location>
        <position position="185"/>
    </location>
</feature>
<organism evidence="7 8">
    <name type="scientific">Gaopeijia maritima</name>
    <dbReference type="NCBI Taxonomy" id="3119007"/>
    <lineage>
        <taxon>Bacteria</taxon>
        <taxon>Pseudomonadati</taxon>
        <taxon>Gemmatimonadota</taxon>
        <taxon>Longimicrobiia</taxon>
        <taxon>Gaopeijiales</taxon>
        <taxon>Gaopeijiaceae</taxon>
        <taxon>Gaopeijia</taxon>
    </lineage>
</organism>
<evidence type="ECO:0000313" key="8">
    <source>
        <dbReference type="Proteomes" id="UP001484239"/>
    </source>
</evidence>
<dbReference type="InterPro" id="IPR042195">
    <property type="entry name" value="ArgJ_beta_C"/>
</dbReference>
<dbReference type="CDD" id="cd02152">
    <property type="entry name" value="OAT"/>
    <property type="match status" value="1"/>
</dbReference>
<dbReference type="NCBIfam" id="NF003802">
    <property type="entry name" value="PRK05388.1"/>
    <property type="match status" value="1"/>
</dbReference>
<keyword evidence="8" id="KW-1185">Reference proteome</keyword>
<dbReference type="PANTHER" id="PTHR23100">
    <property type="entry name" value="ARGININE BIOSYNTHESIS BIFUNCTIONAL PROTEIN ARGJ"/>
    <property type="match status" value="1"/>
</dbReference>
<feature type="site" description="Cleavage; by autolysis" evidence="6">
    <location>
        <begin position="184"/>
        <end position="185"/>
    </location>
</feature>
<comment type="function">
    <text evidence="6">Catalyzes two activities which are involved in the cyclic version of arginine biosynthesis: the synthesis of N-acetylglutamate from glutamate and acetyl-CoA as the acetyl donor, and of ornithine by transacetylation between N(2)-acetylornithine and glutamate.</text>
</comment>
<dbReference type="EC" id="2.3.1.1" evidence="6"/>
<comment type="similarity">
    <text evidence="1 6">Belongs to the ArgJ family.</text>
</comment>
<dbReference type="GO" id="GO:0004358">
    <property type="term" value="F:L-glutamate N-acetyltransferase activity, acting on acetyl-L-ornithine as donor"/>
    <property type="evidence" value="ECO:0007669"/>
    <property type="project" value="UniProtKB-EC"/>
</dbReference>
<feature type="chain" id="PRO_5044899914" description="Arginine biosynthesis bifunctional protein ArgJ beta chain" evidence="6">
    <location>
        <begin position="185"/>
        <end position="393"/>
    </location>
</feature>
<feature type="binding site" evidence="6">
    <location>
        <position position="264"/>
    </location>
    <ligand>
        <name>substrate</name>
    </ligand>
</feature>
<comment type="subcellular location">
    <subcellularLocation>
        <location evidence="6">Cytoplasm</location>
    </subcellularLocation>
</comment>
<evidence type="ECO:0000313" key="7">
    <source>
        <dbReference type="EMBL" id="MEK9502486.1"/>
    </source>
</evidence>
<accession>A0ABU9ECM5</accession>
<dbReference type="EMBL" id="JBBHLI010000011">
    <property type="protein sequence ID" value="MEK9502486.1"/>
    <property type="molecule type" value="Genomic_DNA"/>
</dbReference>
<dbReference type="Gene3D" id="3.10.20.340">
    <property type="entry name" value="ArgJ beta chain, C-terminal domain"/>
    <property type="match status" value="1"/>
</dbReference>
<proteinExistence type="inferred from homology"/>
<comment type="catalytic activity">
    <reaction evidence="6">
        <text>N(2)-acetyl-L-ornithine + L-glutamate = N-acetyl-L-glutamate + L-ornithine</text>
        <dbReference type="Rhea" id="RHEA:15349"/>
        <dbReference type="ChEBI" id="CHEBI:29985"/>
        <dbReference type="ChEBI" id="CHEBI:44337"/>
        <dbReference type="ChEBI" id="CHEBI:46911"/>
        <dbReference type="ChEBI" id="CHEBI:57805"/>
        <dbReference type="EC" id="2.3.1.35"/>
    </reaction>
</comment>
<keyword evidence="3 6" id="KW-0808">Transferase</keyword>
<evidence type="ECO:0000256" key="5">
    <source>
        <dbReference type="ARBA" id="ARBA00023315"/>
    </source>
</evidence>
<comment type="pathway">
    <text evidence="6">Amino-acid biosynthesis; L-arginine biosynthesis; L-ornithine and N-acetyl-L-glutamate from L-glutamate and N(2)-acetyl-L-ornithine (cyclic): step 1/1.</text>
</comment>
<dbReference type="InterPro" id="IPR016117">
    <property type="entry name" value="ArgJ-like_dom_sf"/>
</dbReference>
<evidence type="ECO:0000256" key="2">
    <source>
        <dbReference type="ARBA" id="ARBA00011475"/>
    </source>
</evidence>
<evidence type="ECO:0000256" key="4">
    <source>
        <dbReference type="ARBA" id="ARBA00022813"/>
    </source>
</evidence>
<dbReference type="HAMAP" id="MF_01106">
    <property type="entry name" value="ArgJ"/>
    <property type="match status" value="1"/>
</dbReference>
<feature type="site" description="Involved in the stabilization of negative charge on the oxyanion by the formation of the oxyanion hole" evidence="6">
    <location>
        <position position="112"/>
    </location>
</feature>
<dbReference type="SUPFAM" id="SSF56266">
    <property type="entry name" value="DmpA/ArgJ-like"/>
    <property type="match status" value="1"/>
</dbReference>
<sequence length="393" mass="41315">MITHETARFPRGFRCAATHCGLKKSGDDLALFASDVPGAAAAVFTRNHFPGAPVIVGRERIREGRLQAVVVNSKVSNVGTGAEGIAAARAMGRAAAEELGIDESLVIMSSTGVIGVPLPIDRIQAGLRGLSAQLGDDPLVGARGIMTTDSHPKALSCEIRGRDDTPITITLVAKGAGMVAPNMATMLAYLFTDAEVEARSLDTILRRVVDRTFNMLSVDTDTSTSDSCVMIANGRAGPVEASAFEDALLALCTRMTEVLARDGEGATRLLRVTVSGAASLADARTVARSLMESPLIKTMVHGGDPNVGRILMAVGKCVGVRVEPERVSARIGETAVVEGGRRARFDDARVREVLQGDPVDLRVDLGVGTEAARGWGCDLSHGYVDENAAYYSS</sequence>
<dbReference type="PANTHER" id="PTHR23100:SF0">
    <property type="entry name" value="ARGININE BIOSYNTHESIS BIFUNCTIONAL PROTEIN ARGJ, MITOCHONDRIAL"/>
    <property type="match status" value="1"/>
</dbReference>
<keyword evidence="5 6" id="KW-0012">Acyltransferase</keyword>
<comment type="caution">
    <text evidence="7">The sequence shown here is derived from an EMBL/GenBank/DDBJ whole genome shotgun (WGS) entry which is preliminary data.</text>
</comment>
<dbReference type="Proteomes" id="UP001484239">
    <property type="component" value="Unassembled WGS sequence"/>
</dbReference>
<comment type="pathway">
    <text evidence="6">Amino-acid biosynthesis; L-arginine biosynthesis; N(2)-acetyl-L-ornithine from L-glutamate: step 1/4.</text>
</comment>
<dbReference type="Pfam" id="PF01960">
    <property type="entry name" value="ArgJ"/>
    <property type="match status" value="1"/>
</dbReference>
<keyword evidence="4 6" id="KW-0068">Autocatalytic cleavage</keyword>
<feature type="binding site" evidence="6">
    <location>
        <position position="387"/>
    </location>
    <ligand>
        <name>substrate</name>
    </ligand>
</feature>
<feature type="binding site" evidence="6">
    <location>
        <position position="174"/>
    </location>
    <ligand>
        <name>substrate</name>
    </ligand>
</feature>
<protein>
    <recommendedName>
        <fullName evidence="6">Arginine biosynthesis bifunctional protein ArgJ</fullName>
    </recommendedName>
    <domain>
        <recommendedName>
            <fullName evidence="6">Glutamate N-acetyltransferase</fullName>
            <ecNumber evidence="6">2.3.1.35</ecNumber>
        </recommendedName>
        <alternativeName>
            <fullName evidence="6">Ornithine acetyltransferase</fullName>
            <shortName evidence="6">OATase</shortName>
        </alternativeName>
        <alternativeName>
            <fullName evidence="6">Ornithine transacetylase</fullName>
        </alternativeName>
    </domain>
    <domain>
        <recommendedName>
            <fullName evidence="6">Amino-acid acetyltransferase</fullName>
            <ecNumber evidence="6">2.3.1.1</ecNumber>
        </recommendedName>
        <alternativeName>
            <fullName evidence="6">N-acetylglutamate synthase</fullName>
            <shortName evidence="6">AGSase</shortName>
        </alternativeName>
    </domain>
    <component>
        <recommendedName>
            <fullName evidence="6">Arginine biosynthesis bifunctional protein ArgJ alpha chain</fullName>
        </recommendedName>
    </component>
    <component>
        <recommendedName>
            <fullName evidence="6">Arginine biosynthesis bifunctional protein ArgJ beta chain</fullName>
        </recommendedName>
    </component>
</protein>
<dbReference type="InterPro" id="IPR002813">
    <property type="entry name" value="Arg_biosynth_ArgJ"/>
</dbReference>
<feature type="site" description="Involved in the stabilization of negative charge on the oxyanion by the formation of the oxyanion hole" evidence="6">
    <location>
        <position position="111"/>
    </location>
</feature>
<dbReference type="Gene3D" id="3.60.70.12">
    <property type="entry name" value="L-amino peptidase D-ALA esterase/amidase"/>
    <property type="match status" value="1"/>
</dbReference>
<evidence type="ECO:0000256" key="1">
    <source>
        <dbReference type="ARBA" id="ARBA00006774"/>
    </source>
</evidence>
<keyword evidence="6" id="KW-0055">Arginine biosynthesis</keyword>
<reference evidence="7 8" key="1">
    <citation type="submission" date="2024-02" db="EMBL/GenBank/DDBJ databases">
        <title>A novel Gemmatimonadota bacterium.</title>
        <authorList>
            <person name="Du Z.-J."/>
            <person name="Ye Y.-Q."/>
        </authorList>
    </citation>
    <scope>NUCLEOTIDE SEQUENCE [LARGE SCALE GENOMIC DNA]</scope>
    <source>
        <strain evidence="7 8">DH-20</strain>
    </source>
</reference>
<dbReference type="EC" id="2.3.1.35" evidence="6"/>
<feature type="binding site" evidence="6">
    <location>
        <position position="185"/>
    </location>
    <ligand>
        <name>substrate</name>
    </ligand>
</feature>
<comment type="subunit">
    <text evidence="2 6">Heterotetramer of two alpha and two beta chains.</text>
</comment>